<organism evidence="3 4">
    <name type="scientific">Candidatus Thermochlorobacter aerophilus</name>
    <dbReference type="NCBI Taxonomy" id="1868324"/>
    <lineage>
        <taxon>Bacteria</taxon>
        <taxon>Pseudomonadati</taxon>
        <taxon>Chlorobiota</taxon>
        <taxon>Chlorobiia</taxon>
        <taxon>Chlorobiales</taxon>
        <taxon>Candidatus Thermochlorobacteriaceae</taxon>
        <taxon>Candidatus Thermochlorobacter</taxon>
    </lineage>
</organism>
<accession>A0A395LYH5</accession>
<feature type="chain" id="PRO_5017405109" evidence="1">
    <location>
        <begin position="24"/>
        <end position="368"/>
    </location>
</feature>
<name>A0A395LYH5_9BACT</name>
<dbReference type="PROSITE" id="PS51257">
    <property type="entry name" value="PROKAR_LIPOPROTEIN"/>
    <property type="match status" value="1"/>
</dbReference>
<evidence type="ECO:0000313" key="4">
    <source>
        <dbReference type="Proteomes" id="UP000266389"/>
    </source>
</evidence>
<feature type="signal peptide" evidence="1">
    <location>
        <begin position="1"/>
        <end position="23"/>
    </location>
</feature>
<dbReference type="PANTHER" id="PTHR38591">
    <property type="entry name" value="HYDROLASE"/>
    <property type="match status" value="1"/>
</dbReference>
<evidence type="ECO:0000313" key="3">
    <source>
        <dbReference type="EMBL" id="RFM23098.1"/>
    </source>
</evidence>
<evidence type="ECO:0000259" key="2">
    <source>
        <dbReference type="Pfam" id="PF07143"/>
    </source>
</evidence>
<dbReference type="Pfam" id="PF07143">
    <property type="entry name" value="CrtC"/>
    <property type="match status" value="1"/>
</dbReference>
<protein>
    <submittedName>
        <fullName evidence="3">Carotenoid 1,2-hydratase</fullName>
    </submittedName>
</protein>
<dbReference type="Gene3D" id="2.40.370.10">
    <property type="entry name" value="AttH-like domain"/>
    <property type="match status" value="2"/>
</dbReference>
<dbReference type="AlphaFoldDB" id="A0A395LYH5"/>
<dbReference type="SUPFAM" id="SSF159245">
    <property type="entry name" value="AttH-like"/>
    <property type="match status" value="1"/>
</dbReference>
<dbReference type="InterPro" id="IPR010791">
    <property type="entry name" value="AttH_dom"/>
</dbReference>
<evidence type="ECO:0000256" key="1">
    <source>
        <dbReference type="SAM" id="SignalP"/>
    </source>
</evidence>
<dbReference type="InterPro" id="IPR023374">
    <property type="entry name" value="AttH-like_dom_sf"/>
</dbReference>
<dbReference type="PANTHER" id="PTHR38591:SF1">
    <property type="entry name" value="BLL1000 PROTEIN"/>
    <property type="match status" value="1"/>
</dbReference>
<feature type="domain" description="AttH" evidence="2">
    <location>
        <begin position="53"/>
        <end position="224"/>
    </location>
</feature>
<reference evidence="3 4" key="1">
    <citation type="journal article" date="2011" name="ISME J.">
        <title>Community ecology of hot spring cyanobacterial mats: predominant populations and their functional potential.</title>
        <authorList>
            <person name="Klatt C.G."/>
            <person name="Wood J.M."/>
            <person name="Rusch D.B."/>
            <person name="Bateson M.M."/>
            <person name="Hamamura N."/>
            <person name="Heidelberg J.F."/>
            <person name="Grossman A.R."/>
            <person name="Bhaya D."/>
            <person name="Cohan F.M."/>
            <person name="Kuhl M."/>
            <person name="Bryant D.A."/>
            <person name="Ward D.M."/>
        </authorList>
    </citation>
    <scope>NUCLEOTIDE SEQUENCE [LARGE SCALE GENOMIC DNA]</scope>
    <source>
        <strain evidence="3">OS</strain>
    </source>
</reference>
<dbReference type="Proteomes" id="UP000266389">
    <property type="component" value="Unassembled WGS sequence"/>
</dbReference>
<sequence length="368" mass="41888">MWRTFSLGSLSMAFLLWMVISTACQQREAFQYASPAYTLVLPKDHAAHRKFRTEWWYYTGHLTSKEGRKFGYQLTFFRTALSLQDAKPSEEMAQKHVYFAHFAITDEDNRQFYFKEKQSRGAFGEANAEEDYYKVFIGNWSVQDVGKYMLLQAETDSMELVLILEPLKQAVLHGEKGYSRKGDSPQNASMYYSYTRLKSTGALTLNGVRYTVEGESWKDHEFGTSQLDQNSVGWDWFSMQLSDSTELMLYTLRQTDGSVGRFSSGTFVAADGSTQHLTKDEFNIEVLAQYTSKKSGATYPAKWNISVPKIGLKVTLTPTVQEQELITQESTRITYWEGSVSITGTREGKPLTGKGYVELTGYAKPLNL</sequence>
<comment type="caution">
    <text evidence="3">The sequence shown here is derived from an EMBL/GenBank/DDBJ whole genome shotgun (WGS) entry which is preliminary data.</text>
</comment>
<dbReference type="Pfam" id="PF17186">
    <property type="entry name" value="Lipocalin_9"/>
    <property type="match status" value="1"/>
</dbReference>
<dbReference type="EMBL" id="PHFL01000070">
    <property type="protein sequence ID" value="RFM23098.1"/>
    <property type="molecule type" value="Genomic_DNA"/>
</dbReference>
<keyword evidence="1" id="KW-0732">Signal</keyword>
<proteinExistence type="predicted"/>
<gene>
    <name evidence="3" type="ORF">D0433_12570</name>
</gene>